<evidence type="ECO:0000313" key="2">
    <source>
        <dbReference type="EnsemblPlants" id="AES70544"/>
    </source>
</evidence>
<proteinExistence type="predicted"/>
<protein>
    <submittedName>
        <fullName evidence="1">Transmembrane protein, putative</fullName>
    </submittedName>
</protein>
<dbReference type="AlphaFoldDB" id="G7J243"/>
<keyword evidence="1" id="KW-0812">Transmembrane</keyword>
<keyword evidence="3" id="KW-1185">Reference proteome</keyword>
<gene>
    <name evidence="1" type="ordered locus">MTR_3g056510</name>
</gene>
<organism evidence="1 3">
    <name type="scientific">Medicago truncatula</name>
    <name type="common">Barrel medic</name>
    <name type="synonym">Medicago tribuloides</name>
    <dbReference type="NCBI Taxonomy" id="3880"/>
    <lineage>
        <taxon>Eukaryota</taxon>
        <taxon>Viridiplantae</taxon>
        <taxon>Streptophyta</taxon>
        <taxon>Embryophyta</taxon>
        <taxon>Tracheophyta</taxon>
        <taxon>Spermatophyta</taxon>
        <taxon>Magnoliopsida</taxon>
        <taxon>eudicotyledons</taxon>
        <taxon>Gunneridae</taxon>
        <taxon>Pentapetalae</taxon>
        <taxon>rosids</taxon>
        <taxon>fabids</taxon>
        <taxon>Fabales</taxon>
        <taxon>Fabaceae</taxon>
        <taxon>Papilionoideae</taxon>
        <taxon>50 kb inversion clade</taxon>
        <taxon>NPAAA clade</taxon>
        <taxon>Hologalegina</taxon>
        <taxon>IRL clade</taxon>
        <taxon>Trifolieae</taxon>
        <taxon>Medicago</taxon>
    </lineage>
</organism>
<dbReference type="HOGENOM" id="CLU_2240567_0_0_1"/>
<evidence type="ECO:0000313" key="1">
    <source>
        <dbReference type="EMBL" id="AES70544.1"/>
    </source>
</evidence>
<reference evidence="1 3" key="1">
    <citation type="journal article" date="2011" name="Nature">
        <title>The Medicago genome provides insight into the evolution of rhizobial symbioses.</title>
        <authorList>
            <person name="Young N.D."/>
            <person name="Debelle F."/>
            <person name="Oldroyd G.E."/>
            <person name="Geurts R."/>
            <person name="Cannon S.B."/>
            <person name="Udvardi M.K."/>
            <person name="Benedito V.A."/>
            <person name="Mayer K.F."/>
            <person name="Gouzy J."/>
            <person name="Schoof H."/>
            <person name="Van de Peer Y."/>
            <person name="Proost S."/>
            <person name="Cook D.R."/>
            <person name="Meyers B.C."/>
            <person name="Spannagl M."/>
            <person name="Cheung F."/>
            <person name="De Mita S."/>
            <person name="Krishnakumar V."/>
            <person name="Gundlach H."/>
            <person name="Zhou S."/>
            <person name="Mudge J."/>
            <person name="Bharti A.K."/>
            <person name="Murray J.D."/>
            <person name="Naoumkina M.A."/>
            <person name="Rosen B."/>
            <person name="Silverstein K.A."/>
            <person name="Tang H."/>
            <person name="Rombauts S."/>
            <person name="Zhao P.X."/>
            <person name="Zhou P."/>
            <person name="Barbe V."/>
            <person name="Bardou P."/>
            <person name="Bechner M."/>
            <person name="Bellec A."/>
            <person name="Berger A."/>
            <person name="Berges H."/>
            <person name="Bidwell S."/>
            <person name="Bisseling T."/>
            <person name="Choisne N."/>
            <person name="Couloux A."/>
            <person name="Denny R."/>
            <person name="Deshpande S."/>
            <person name="Dai X."/>
            <person name="Doyle J.J."/>
            <person name="Dudez A.M."/>
            <person name="Farmer A.D."/>
            <person name="Fouteau S."/>
            <person name="Franken C."/>
            <person name="Gibelin C."/>
            <person name="Gish J."/>
            <person name="Goldstein S."/>
            <person name="Gonzalez A.J."/>
            <person name="Green P.J."/>
            <person name="Hallab A."/>
            <person name="Hartog M."/>
            <person name="Hua A."/>
            <person name="Humphray S.J."/>
            <person name="Jeong D.H."/>
            <person name="Jing Y."/>
            <person name="Jocker A."/>
            <person name="Kenton S.M."/>
            <person name="Kim D.J."/>
            <person name="Klee K."/>
            <person name="Lai H."/>
            <person name="Lang C."/>
            <person name="Lin S."/>
            <person name="Macmil S.L."/>
            <person name="Magdelenat G."/>
            <person name="Matthews L."/>
            <person name="McCorrison J."/>
            <person name="Monaghan E.L."/>
            <person name="Mun J.H."/>
            <person name="Najar F.Z."/>
            <person name="Nicholson C."/>
            <person name="Noirot C."/>
            <person name="O'Bleness M."/>
            <person name="Paule C.R."/>
            <person name="Poulain J."/>
            <person name="Prion F."/>
            <person name="Qin B."/>
            <person name="Qu C."/>
            <person name="Retzel E.F."/>
            <person name="Riddle C."/>
            <person name="Sallet E."/>
            <person name="Samain S."/>
            <person name="Samson N."/>
            <person name="Sanders I."/>
            <person name="Saurat O."/>
            <person name="Scarpelli C."/>
            <person name="Schiex T."/>
            <person name="Segurens B."/>
            <person name="Severin A.J."/>
            <person name="Sherrier D.J."/>
            <person name="Shi R."/>
            <person name="Sims S."/>
            <person name="Singer S.R."/>
            <person name="Sinharoy S."/>
            <person name="Sterck L."/>
            <person name="Viollet A."/>
            <person name="Wang B.B."/>
            <person name="Wang K."/>
            <person name="Wang M."/>
            <person name="Wang X."/>
            <person name="Warfsmann J."/>
            <person name="Weissenbach J."/>
            <person name="White D.D."/>
            <person name="White J.D."/>
            <person name="Wiley G.B."/>
            <person name="Wincker P."/>
            <person name="Xing Y."/>
            <person name="Yang L."/>
            <person name="Yao Z."/>
            <person name="Ying F."/>
            <person name="Zhai J."/>
            <person name="Zhou L."/>
            <person name="Zuber A."/>
            <person name="Denarie J."/>
            <person name="Dixon R.A."/>
            <person name="May G.D."/>
            <person name="Schwartz D.C."/>
            <person name="Rogers J."/>
            <person name="Quetier F."/>
            <person name="Town C.D."/>
            <person name="Roe B.A."/>
        </authorList>
    </citation>
    <scope>NUCLEOTIDE SEQUENCE [LARGE SCALE GENOMIC DNA]</scope>
    <source>
        <strain evidence="1">A17</strain>
        <strain evidence="2 3">cv. Jemalong A17</strain>
    </source>
</reference>
<accession>G7J243</accession>
<dbReference type="PaxDb" id="3880-AES70544"/>
<reference evidence="1 3" key="2">
    <citation type="journal article" date="2014" name="BMC Genomics">
        <title>An improved genome release (version Mt4.0) for the model legume Medicago truncatula.</title>
        <authorList>
            <person name="Tang H."/>
            <person name="Krishnakumar V."/>
            <person name="Bidwell S."/>
            <person name="Rosen B."/>
            <person name="Chan A."/>
            <person name="Zhou S."/>
            <person name="Gentzbittel L."/>
            <person name="Childs K.L."/>
            <person name="Yandell M."/>
            <person name="Gundlach H."/>
            <person name="Mayer K.F."/>
            <person name="Schwartz D.C."/>
            <person name="Town C.D."/>
        </authorList>
    </citation>
    <scope>GENOME REANNOTATION</scope>
    <source>
        <strain evidence="2 3">cv. Jemalong A17</strain>
    </source>
</reference>
<reference evidence="2" key="3">
    <citation type="submission" date="2015-04" db="UniProtKB">
        <authorList>
            <consortium name="EnsemblPlants"/>
        </authorList>
    </citation>
    <scope>IDENTIFICATION</scope>
    <source>
        <strain evidence="2">cv. Jemalong A17</strain>
    </source>
</reference>
<keyword evidence="1" id="KW-0472">Membrane</keyword>
<dbReference type="EMBL" id="CM001219">
    <property type="protein sequence ID" value="AES70544.1"/>
    <property type="molecule type" value="Genomic_DNA"/>
</dbReference>
<dbReference type="Proteomes" id="UP000002051">
    <property type="component" value="Chromosome 3"/>
</dbReference>
<evidence type="ECO:0000313" key="3">
    <source>
        <dbReference type="Proteomes" id="UP000002051"/>
    </source>
</evidence>
<dbReference type="EnsemblPlants" id="AES70544">
    <property type="protein sequence ID" value="AES70544"/>
    <property type="gene ID" value="MTR_3g056510"/>
</dbReference>
<sequence length="108" mass="12131">MMDTTRLMHLQLALLVVSSIIVSDIFIEIVAGRINAEILDQKPKFKPTQNCPYCKRNEDCPHCCDSFKPPLYGVPVCRDFPPFRSHCVCDIHSTVPNNISSLTPTIAN</sequence>
<name>G7J243_MEDTR</name>